<proteinExistence type="predicted"/>
<sequence>MPKLKKYSVVWFDNGNCEIAVVKIEACTIPGAFAPAYNGLTRKQFAAVQNEAVSVEVKEI</sequence>
<reference evidence="1 2" key="1">
    <citation type="submission" date="2018-05" db="EMBL/GenBank/DDBJ databases">
        <title>Genomic characterization of a novel Pseudomonas phage phCDa.</title>
        <authorList>
            <person name="Chen C."/>
            <person name="Lu D."/>
            <person name="Wang J."/>
            <person name="Fu R."/>
        </authorList>
    </citation>
    <scope>NUCLEOTIDE SEQUENCE [LARGE SCALE GENOMIC DNA]</scope>
</reference>
<organism evidence="1 2">
    <name type="scientific">Pseudomonas phage phCDa</name>
    <dbReference type="NCBI Taxonomy" id="2268587"/>
    <lineage>
        <taxon>Viruses</taxon>
        <taxon>Duplodnaviria</taxon>
        <taxon>Heunggongvirae</taxon>
        <taxon>Uroviricota</taxon>
        <taxon>Caudoviricetes</taxon>
        <taxon>Schitoviridae</taxon>
        <taxon>Shizishanvirus</taxon>
        <taxon>Shizishanvirus phCDa</taxon>
    </lineage>
</organism>
<evidence type="ECO:0000313" key="1">
    <source>
        <dbReference type="EMBL" id="AXC36503.1"/>
    </source>
</evidence>
<accession>A0A2Z5H917</accession>
<gene>
    <name evidence="1" type="ORF">phCDa_59</name>
</gene>
<evidence type="ECO:0000313" key="2">
    <source>
        <dbReference type="Proteomes" id="UP000252224"/>
    </source>
</evidence>
<name>A0A2Z5H917_9CAUD</name>
<keyword evidence="2" id="KW-1185">Reference proteome</keyword>
<protein>
    <submittedName>
        <fullName evidence="1">Uncharacterized protein</fullName>
    </submittedName>
</protein>
<dbReference type="EMBL" id="MH382836">
    <property type="protein sequence ID" value="AXC36503.1"/>
    <property type="molecule type" value="Genomic_DNA"/>
</dbReference>
<dbReference type="Proteomes" id="UP000252224">
    <property type="component" value="Segment"/>
</dbReference>